<dbReference type="GO" id="GO:0016020">
    <property type="term" value="C:membrane"/>
    <property type="evidence" value="ECO:0007669"/>
    <property type="project" value="UniProtKB-SubCell"/>
</dbReference>
<dbReference type="InterPro" id="IPR036259">
    <property type="entry name" value="MFS_trans_sf"/>
</dbReference>
<dbReference type="PANTHER" id="PTHR23504">
    <property type="entry name" value="MAJOR FACILITATOR SUPERFAMILY DOMAIN-CONTAINING PROTEIN 10"/>
    <property type="match status" value="1"/>
</dbReference>
<dbReference type="AlphaFoldDB" id="A0A2C5XR15"/>
<organism evidence="8 9">
    <name type="scientific">Ophiocordyceps australis</name>
    <dbReference type="NCBI Taxonomy" id="1399860"/>
    <lineage>
        <taxon>Eukaryota</taxon>
        <taxon>Fungi</taxon>
        <taxon>Dikarya</taxon>
        <taxon>Ascomycota</taxon>
        <taxon>Pezizomycotina</taxon>
        <taxon>Sordariomycetes</taxon>
        <taxon>Hypocreomycetidae</taxon>
        <taxon>Hypocreales</taxon>
        <taxon>Ophiocordycipitaceae</taxon>
        <taxon>Ophiocordyceps</taxon>
    </lineage>
</organism>
<dbReference type="Proteomes" id="UP000226192">
    <property type="component" value="Unassembled WGS sequence"/>
</dbReference>
<keyword evidence="3 6" id="KW-0812">Transmembrane</keyword>
<evidence type="ECO:0000256" key="4">
    <source>
        <dbReference type="ARBA" id="ARBA00022989"/>
    </source>
</evidence>
<comment type="caution">
    <text evidence="8">The sequence shown here is derived from an EMBL/GenBank/DDBJ whole genome shotgun (WGS) entry which is preliminary data.</text>
</comment>
<protein>
    <recommendedName>
        <fullName evidence="7">Major facilitator superfamily (MFS) profile domain-containing protein</fullName>
    </recommendedName>
</protein>
<dbReference type="PROSITE" id="PS50850">
    <property type="entry name" value="MFS"/>
    <property type="match status" value="1"/>
</dbReference>
<evidence type="ECO:0000256" key="2">
    <source>
        <dbReference type="ARBA" id="ARBA00022448"/>
    </source>
</evidence>
<dbReference type="Pfam" id="PF07690">
    <property type="entry name" value="MFS_1"/>
    <property type="match status" value="1"/>
</dbReference>
<keyword evidence="5 6" id="KW-0472">Membrane</keyword>
<evidence type="ECO:0000313" key="8">
    <source>
        <dbReference type="EMBL" id="PHH58887.1"/>
    </source>
</evidence>
<evidence type="ECO:0000256" key="1">
    <source>
        <dbReference type="ARBA" id="ARBA00004141"/>
    </source>
</evidence>
<feature type="transmembrane region" description="Helical" evidence="6">
    <location>
        <begin position="375"/>
        <end position="403"/>
    </location>
</feature>
<feature type="transmembrane region" description="Helical" evidence="6">
    <location>
        <begin position="273"/>
        <end position="294"/>
    </location>
</feature>
<feature type="transmembrane region" description="Helical" evidence="6">
    <location>
        <begin position="113"/>
        <end position="132"/>
    </location>
</feature>
<dbReference type="OrthoDB" id="419616at2759"/>
<feature type="transmembrane region" description="Helical" evidence="6">
    <location>
        <begin position="81"/>
        <end position="101"/>
    </location>
</feature>
<evidence type="ECO:0000256" key="5">
    <source>
        <dbReference type="ARBA" id="ARBA00023136"/>
    </source>
</evidence>
<comment type="subcellular location">
    <subcellularLocation>
        <location evidence="1">Membrane</location>
        <topology evidence="1">Multi-pass membrane protein</topology>
    </subcellularLocation>
</comment>
<dbReference type="Gene3D" id="1.20.1250.20">
    <property type="entry name" value="MFS general substrate transporter like domains"/>
    <property type="match status" value="1"/>
</dbReference>
<reference evidence="8 9" key="1">
    <citation type="submission" date="2017-06" db="EMBL/GenBank/DDBJ databases">
        <title>Ant-infecting Ophiocordyceps genomes reveal a high diversity of potential behavioral manipulation genes and a possible major role for enterotoxins.</title>
        <authorList>
            <person name="De Bekker C."/>
            <person name="Evans H.C."/>
            <person name="Brachmann A."/>
            <person name="Hughes D.P."/>
        </authorList>
    </citation>
    <scope>NUCLEOTIDE SEQUENCE [LARGE SCALE GENOMIC DNA]</scope>
    <source>
        <strain evidence="8 9">Map64</strain>
    </source>
</reference>
<feature type="transmembrane region" description="Helical" evidence="6">
    <location>
        <begin position="345"/>
        <end position="363"/>
    </location>
</feature>
<gene>
    <name evidence="8" type="ORF">CDD81_4178</name>
</gene>
<dbReference type="GO" id="GO:0022857">
    <property type="term" value="F:transmembrane transporter activity"/>
    <property type="evidence" value="ECO:0007669"/>
    <property type="project" value="InterPro"/>
</dbReference>
<keyword evidence="2" id="KW-0813">Transport</keyword>
<feature type="domain" description="Major facilitator superfamily (MFS) profile" evidence="7">
    <location>
        <begin position="42"/>
        <end position="475"/>
    </location>
</feature>
<evidence type="ECO:0000256" key="6">
    <source>
        <dbReference type="SAM" id="Phobius"/>
    </source>
</evidence>
<accession>A0A2C5XR15</accession>
<dbReference type="EMBL" id="NJET01000277">
    <property type="protein sequence ID" value="PHH58887.1"/>
    <property type="molecule type" value="Genomic_DNA"/>
</dbReference>
<feature type="transmembrane region" description="Helical" evidence="6">
    <location>
        <begin position="448"/>
        <end position="468"/>
    </location>
</feature>
<evidence type="ECO:0000259" key="7">
    <source>
        <dbReference type="PROSITE" id="PS50850"/>
    </source>
</evidence>
<dbReference type="InterPro" id="IPR020846">
    <property type="entry name" value="MFS_dom"/>
</dbReference>
<dbReference type="InterPro" id="IPR011701">
    <property type="entry name" value="MFS"/>
</dbReference>
<evidence type="ECO:0000256" key="3">
    <source>
        <dbReference type="ARBA" id="ARBA00022692"/>
    </source>
</evidence>
<evidence type="ECO:0000313" key="9">
    <source>
        <dbReference type="Proteomes" id="UP000226192"/>
    </source>
</evidence>
<feature type="transmembrane region" description="Helical" evidence="6">
    <location>
        <begin position="212"/>
        <end position="236"/>
    </location>
</feature>
<dbReference type="SUPFAM" id="SSF103473">
    <property type="entry name" value="MFS general substrate transporter"/>
    <property type="match status" value="1"/>
</dbReference>
<proteinExistence type="predicted"/>
<dbReference type="PANTHER" id="PTHR23504:SF3">
    <property type="entry name" value="MAJOR FACILITATOR SUPERFAMILY (MFS) PROFILE DOMAIN-CONTAINING PROTEIN"/>
    <property type="match status" value="1"/>
</dbReference>
<feature type="transmembrane region" description="Helical" evidence="6">
    <location>
        <begin position="138"/>
        <end position="158"/>
    </location>
</feature>
<feature type="transmembrane region" description="Helical" evidence="6">
    <location>
        <begin position="415"/>
        <end position="442"/>
    </location>
</feature>
<keyword evidence="9" id="KW-1185">Reference proteome</keyword>
<feature type="transmembrane region" description="Helical" evidence="6">
    <location>
        <begin position="170"/>
        <end position="192"/>
    </location>
</feature>
<sequence>MKRDPRSTLHHEVGRVASQTTPLLRNDESRGTPAGKPLPTFQILLLCYARLMELIAQYSVYPYIAQMIQRNQHLRQSDVGLYSGLVESIFTVAETAVLALWCYLADHIGRKSALVFSLIGMAVGPVLFGVASSIAEMMLYRCLGGAFSGAGLIIRTMIGDHTTSETQAVAYSWFAMADNLGAFVGLIIGGALADPVTQYPNVFGNVKFFQDYPYALPGIVIGIMNSTAAITSTIFLQETLDKKTAETHNHASPDPRAATQPWGFRQLAHIPGLYVALSVYGQVMLLRALIAAVLPVALYTPVFLGGINCTPSQISLYMGSQATSQSFWFLLAFPWLQARMGTKAVLRLCSIGYPLVFMGYILMNLSLREGSHASFAWFWVFTALTAFVGPAVFISLIAAQLVINDLSPDPHLLGSLNALAMMVHNVIQIAAPIFATTMYAVGVRGQVAYGYLGWLVCIPIPLGLFLVVKWLPNSKETSCHG</sequence>
<keyword evidence="4 6" id="KW-1133">Transmembrane helix</keyword>
<name>A0A2C5XR15_9HYPO</name>